<dbReference type="AlphaFoldDB" id="X0XL03"/>
<dbReference type="EMBL" id="BARS01051276">
    <property type="protein sequence ID" value="GAG43860.1"/>
    <property type="molecule type" value="Genomic_DNA"/>
</dbReference>
<sequence length="59" mass="6923">GSLSKHKVCLIETSDKPHLRGHELDRFMWWDMKESISTYEHVRGILSAYHHRGPHQKGV</sequence>
<proteinExistence type="predicted"/>
<organism evidence="1">
    <name type="scientific">marine sediment metagenome</name>
    <dbReference type="NCBI Taxonomy" id="412755"/>
    <lineage>
        <taxon>unclassified sequences</taxon>
        <taxon>metagenomes</taxon>
        <taxon>ecological metagenomes</taxon>
    </lineage>
</organism>
<evidence type="ECO:0000313" key="1">
    <source>
        <dbReference type="EMBL" id="GAG43860.1"/>
    </source>
</evidence>
<name>X0XL03_9ZZZZ</name>
<feature type="non-terminal residue" evidence="1">
    <location>
        <position position="1"/>
    </location>
</feature>
<accession>X0XL03</accession>
<protein>
    <submittedName>
        <fullName evidence="1">Uncharacterized protein</fullName>
    </submittedName>
</protein>
<gene>
    <name evidence="1" type="ORF">S01H1_76411</name>
</gene>
<reference evidence="1" key="1">
    <citation type="journal article" date="2014" name="Front. Microbiol.">
        <title>High frequency of phylogenetically diverse reductive dehalogenase-homologous genes in deep subseafloor sedimentary metagenomes.</title>
        <authorList>
            <person name="Kawai M."/>
            <person name="Futagami T."/>
            <person name="Toyoda A."/>
            <person name="Takaki Y."/>
            <person name="Nishi S."/>
            <person name="Hori S."/>
            <person name="Arai W."/>
            <person name="Tsubouchi T."/>
            <person name="Morono Y."/>
            <person name="Uchiyama I."/>
            <person name="Ito T."/>
            <person name="Fujiyama A."/>
            <person name="Inagaki F."/>
            <person name="Takami H."/>
        </authorList>
    </citation>
    <scope>NUCLEOTIDE SEQUENCE</scope>
    <source>
        <strain evidence="1">Expedition CK06-06</strain>
    </source>
</reference>
<comment type="caution">
    <text evidence="1">The sequence shown here is derived from an EMBL/GenBank/DDBJ whole genome shotgun (WGS) entry which is preliminary data.</text>
</comment>